<gene>
    <name evidence="2" type="ORF">TWF694_007257</name>
</gene>
<feature type="compositionally biased region" description="Polar residues" evidence="1">
    <location>
        <begin position="226"/>
        <end position="238"/>
    </location>
</feature>
<evidence type="ECO:0000256" key="1">
    <source>
        <dbReference type="SAM" id="MobiDB-lite"/>
    </source>
</evidence>
<protein>
    <submittedName>
        <fullName evidence="2">Uncharacterized protein</fullName>
    </submittedName>
</protein>
<feature type="region of interest" description="Disordered" evidence="1">
    <location>
        <begin position="390"/>
        <end position="410"/>
    </location>
</feature>
<accession>A0AAV9XIT6</accession>
<feature type="region of interest" description="Disordered" evidence="1">
    <location>
        <begin position="224"/>
        <end position="258"/>
    </location>
</feature>
<comment type="caution">
    <text evidence="2">The sequence shown here is derived from an EMBL/GenBank/DDBJ whole genome shotgun (WGS) entry which is preliminary data.</text>
</comment>
<dbReference type="AlphaFoldDB" id="A0AAV9XIT6"/>
<sequence>MRYSIAFVASNLVASIEAYTIAFNVLGYDHSQDPVERIPEVIAYDIPGRPGRERCLNIIPPIFREATPAITQDDLYKANNMRDWVSEYFYPDTLRPPGDRKLTLYEKIPYLNQGIEGEYPRIHITEFAVEAILDPAFSMVVGPVGPLPRAIAFYTSRDCLSRSGFHNPIAVVRLHEGEGVEVVEISSLFDSGEMEAQSWEELDENSTMWKRFIGGLPIRPMERTYPNYNSDSEGTTYSDEPEEGIRRSDRMAPGDARVDGVNPWKRNVVILEDFVGNEMIDDLQDSLETANSEWPGIEDWGYYGDKDKPQVRPTGGEYLEQDWVSDPKFSEAYDAMMVEANLEEDTGSRWSIPPPNPNAAKFDFIPEGSKTPLPAYNPNPLFEEAYETYLEEDSDNEGSQADVSSFGTSK</sequence>
<evidence type="ECO:0000313" key="2">
    <source>
        <dbReference type="EMBL" id="KAK6541446.1"/>
    </source>
</evidence>
<keyword evidence="3" id="KW-1185">Reference proteome</keyword>
<organism evidence="2 3">
    <name type="scientific">Orbilia ellipsospora</name>
    <dbReference type="NCBI Taxonomy" id="2528407"/>
    <lineage>
        <taxon>Eukaryota</taxon>
        <taxon>Fungi</taxon>
        <taxon>Dikarya</taxon>
        <taxon>Ascomycota</taxon>
        <taxon>Pezizomycotina</taxon>
        <taxon>Orbiliomycetes</taxon>
        <taxon>Orbiliales</taxon>
        <taxon>Orbiliaceae</taxon>
        <taxon>Orbilia</taxon>
    </lineage>
</organism>
<feature type="compositionally biased region" description="Basic and acidic residues" evidence="1">
    <location>
        <begin position="243"/>
        <end position="258"/>
    </location>
</feature>
<dbReference type="EMBL" id="JAVHJO010000003">
    <property type="protein sequence ID" value="KAK6541446.1"/>
    <property type="molecule type" value="Genomic_DNA"/>
</dbReference>
<dbReference type="Proteomes" id="UP001365542">
    <property type="component" value="Unassembled WGS sequence"/>
</dbReference>
<reference evidence="2 3" key="1">
    <citation type="submission" date="2019-10" db="EMBL/GenBank/DDBJ databases">
        <authorList>
            <person name="Palmer J.M."/>
        </authorList>
    </citation>
    <scope>NUCLEOTIDE SEQUENCE [LARGE SCALE GENOMIC DNA]</scope>
    <source>
        <strain evidence="2 3">TWF694</strain>
    </source>
</reference>
<proteinExistence type="predicted"/>
<name>A0AAV9XIT6_9PEZI</name>
<evidence type="ECO:0000313" key="3">
    <source>
        <dbReference type="Proteomes" id="UP001365542"/>
    </source>
</evidence>
<feature type="compositionally biased region" description="Polar residues" evidence="1">
    <location>
        <begin position="397"/>
        <end position="410"/>
    </location>
</feature>